<comment type="caution">
    <text evidence="3">The sequence shown here is derived from an EMBL/GenBank/DDBJ whole genome shotgun (WGS) entry which is preliminary data.</text>
</comment>
<dbReference type="PANTHER" id="PTHR37534">
    <property type="entry name" value="TRANSCRIPTIONAL ACTIVATOR PROTEIN UGA3"/>
    <property type="match status" value="1"/>
</dbReference>
<evidence type="ECO:0000256" key="2">
    <source>
        <dbReference type="ARBA" id="ARBA00023242"/>
    </source>
</evidence>
<keyword evidence="2" id="KW-0539">Nucleus</keyword>
<dbReference type="EMBL" id="JAFIMR010000003">
    <property type="protein sequence ID" value="KAI1880141.1"/>
    <property type="molecule type" value="Genomic_DNA"/>
</dbReference>
<keyword evidence="4" id="KW-1185">Reference proteome</keyword>
<evidence type="ECO:0000313" key="4">
    <source>
        <dbReference type="Proteomes" id="UP000829685"/>
    </source>
</evidence>
<dbReference type="GO" id="GO:0005634">
    <property type="term" value="C:nucleus"/>
    <property type="evidence" value="ECO:0007669"/>
    <property type="project" value="UniProtKB-SubCell"/>
</dbReference>
<comment type="subcellular location">
    <subcellularLocation>
        <location evidence="1">Nucleus</location>
    </subcellularLocation>
</comment>
<evidence type="ECO:0000313" key="3">
    <source>
        <dbReference type="EMBL" id="KAI1880141.1"/>
    </source>
</evidence>
<dbReference type="GO" id="GO:0003700">
    <property type="term" value="F:DNA-binding transcription factor activity"/>
    <property type="evidence" value="ECO:0007669"/>
    <property type="project" value="TreeGrafter"/>
</dbReference>
<dbReference type="AlphaFoldDB" id="A0A9Q0AVE4"/>
<dbReference type="Pfam" id="PF11951">
    <property type="entry name" value="Fungal_trans_2"/>
    <property type="match status" value="1"/>
</dbReference>
<protein>
    <recommendedName>
        <fullName evidence="5">Transcription factor domain-containing protein</fullName>
    </recommendedName>
</protein>
<dbReference type="InterPro" id="IPR021858">
    <property type="entry name" value="Fun_TF"/>
</dbReference>
<evidence type="ECO:0008006" key="5">
    <source>
        <dbReference type="Google" id="ProtNLM"/>
    </source>
</evidence>
<dbReference type="Proteomes" id="UP000829685">
    <property type="component" value="Unassembled WGS sequence"/>
</dbReference>
<sequence length="707" mass="79097">MGGLGSYDAGAPNFLIGGDSSSERSTGRTQTLPQLAITPEHLNPRWACNAVHRVVSWLSLLLVPRRSNVFGHELGVGIVDVGERIISNRVGSEHRPVCRTCARNGEDCEWGVKLVFRPEHIETISASHPSMQRKTTEPQCPKDLRIIDVTPEVIRDYWNDAPSTPESNVAASPTEAREVRHHKTTNARDDLCTPLVSGTVRRADVEAHNGLGDGTVGGIILQESPDPQIHSPARVYQNLRNELMSAPSPCSYDTMQSAAARLLNLGRSNSTTVDVEAQYTRTLPDSTVLLPGMSSVSNSSSPASHISPEDGVFVPGSAYFEFHSALRNHTFQAARSAFPTRPGSPEDPFTPSSQIYAVQHFHVHDTTSNATCSSEAARLSVPTSQFTDLTQQEEHLLWKNWVDEIAPWLDKFDNERHFGHALPPLAREHLHLRFSMLALSARQLERKYPERSLKSLELYQEAIHLLVPQLQERTTAVVVSCVVLCVLEMMSCSPEMWRQHLDGCASLIQSLDIDGLSGGLKQALFWCFIRMDLCGAFISNERTIIPIESWLPEPAAEPHITLFYRSMGFNMYANYMVYLCGRVMDLITKKSEGYEYARRWSELFCNITEWYTHRPAEMQPVLDLPPSEADYARPFPLLLFSNSSAISGNQLYHTASVLMLQQKHHGDLRDLHFKHAPRMLDELCTTTVDRGKDNVTPFRTPCHIGDI</sequence>
<dbReference type="GO" id="GO:0000976">
    <property type="term" value="F:transcription cis-regulatory region binding"/>
    <property type="evidence" value="ECO:0007669"/>
    <property type="project" value="TreeGrafter"/>
</dbReference>
<proteinExistence type="predicted"/>
<gene>
    <name evidence="3" type="ORF">JX265_001762</name>
</gene>
<organism evidence="3 4">
    <name type="scientific">Neoarthrinium moseri</name>
    <dbReference type="NCBI Taxonomy" id="1658444"/>
    <lineage>
        <taxon>Eukaryota</taxon>
        <taxon>Fungi</taxon>
        <taxon>Dikarya</taxon>
        <taxon>Ascomycota</taxon>
        <taxon>Pezizomycotina</taxon>
        <taxon>Sordariomycetes</taxon>
        <taxon>Xylariomycetidae</taxon>
        <taxon>Amphisphaeriales</taxon>
        <taxon>Apiosporaceae</taxon>
        <taxon>Neoarthrinium</taxon>
    </lineage>
</organism>
<evidence type="ECO:0000256" key="1">
    <source>
        <dbReference type="ARBA" id="ARBA00004123"/>
    </source>
</evidence>
<dbReference type="PANTHER" id="PTHR37534:SF4">
    <property type="entry name" value="ZN(II)2CYS6 TRANSCRIPTION FACTOR (EUROFUNG)"/>
    <property type="match status" value="1"/>
</dbReference>
<name>A0A9Q0AVE4_9PEZI</name>
<reference evidence="3" key="1">
    <citation type="submission" date="2021-03" db="EMBL/GenBank/DDBJ databases">
        <title>Revisited historic fungal species revealed as producer of novel bioactive compounds through whole genome sequencing and comparative genomics.</title>
        <authorList>
            <person name="Vignolle G.A."/>
            <person name="Hochenegger N."/>
            <person name="Mach R.L."/>
            <person name="Mach-Aigner A.R."/>
            <person name="Javad Rahimi M."/>
            <person name="Salim K.A."/>
            <person name="Chan C.M."/>
            <person name="Lim L.B.L."/>
            <person name="Cai F."/>
            <person name="Druzhinina I.S."/>
            <person name="U'Ren J.M."/>
            <person name="Derntl C."/>
        </authorList>
    </citation>
    <scope>NUCLEOTIDE SEQUENCE</scope>
    <source>
        <strain evidence="3">TUCIM 5799</strain>
    </source>
</reference>
<dbReference type="GO" id="GO:0045944">
    <property type="term" value="P:positive regulation of transcription by RNA polymerase II"/>
    <property type="evidence" value="ECO:0007669"/>
    <property type="project" value="TreeGrafter"/>
</dbReference>
<accession>A0A9Q0AVE4</accession>